<dbReference type="AlphaFoldDB" id="C1EBD0"/>
<evidence type="ECO:0000313" key="2">
    <source>
        <dbReference type="EMBL" id="ACO65008.1"/>
    </source>
</evidence>
<organism evidence="2 3">
    <name type="scientific">Micromonas commoda (strain RCC299 / NOUM17 / CCMP2709)</name>
    <name type="common">Picoplanktonic green alga</name>
    <dbReference type="NCBI Taxonomy" id="296587"/>
    <lineage>
        <taxon>Eukaryota</taxon>
        <taxon>Viridiplantae</taxon>
        <taxon>Chlorophyta</taxon>
        <taxon>Mamiellophyceae</taxon>
        <taxon>Mamiellales</taxon>
        <taxon>Mamiellaceae</taxon>
        <taxon>Micromonas</taxon>
    </lineage>
</organism>
<name>C1EBD0_MICCC</name>
<reference evidence="2 3" key="1">
    <citation type="journal article" date="2009" name="Science">
        <title>Green evolution and dynamic adaptations revealed by genomes of the marine picoeukaryotes Micromonas.</title>
        <authorList>
            <person name="Worden A.Z."/>
            <person name="Lee J.H."/>
            <person name="Mock T."/>
            <person name="Rouze P."/>
            <person name="Simmons M.P."/>
            <person name="Aerts A.L."/>
            <person name="Allen A.E."/>
            <person name="Cuvelier M.L."/>
            <person name="Derelle E."/>
            <person name="Everett M.V."/>
            <person name="Foulon E."/>
            <person name="Grimwood J."/>
            <person name="Gundlach H."/>
            <person name="Henrissat B."/>
            <person name="Napoli C."/>
            <person name="McDonald S.M."/>
            <person name="Parker M.S."/>
            <person name="Rombauts S."/>
            <person name="Salamov A."/>
            <person name="Von Dassow P."/>
            <person name="Badger J.H."/>
            <person name="Coutinho P.M."/>
            <person name="Demir E."/>
            <person name="Dubchak I."/>
            <person name="Gentemann C."/>
            <person name="Eikrem W."/>
            <person name="Gready J.E."/>
            <person name="John U."/>
            <person name="Lanier W."/>
            <person name="Lindquist E.A."/>
            <person name="Lucas S."/>
            <person name="Mayer K.F."/>
            <person name="Moreau H."/>
            <person name="Not F."/>
            <person name="Otillar R."/>
            <person name="Panaud O."/>
            <person name="Pangilinan J."/>
            <person name="Paulsen I."/>
            <person name="Piegu B."/>
            <person name="Poliakov A."/>
            <person name="Robbens S."/>
            <person name="Schmutz J."/>
            <person name="Toulza E."/>
            <person name="Wyss T."/>
            <person name="Zelensky A."/>
            <person name="Zhou K."/>
            <person name="Armbrust E.V."/>
            <person name="Bhattacharya D."/>
            <person name="Goodenough U.W."/>
            <person name="Van de Peer Y."/>
            <person name="Grigoriev I.V."/>
        </authorList>
    </citation>
    <scope>NUCLEOTIDE SEQUENCE [LARGE SCALE GENOMIC DNA]</scope>
    <source>
        <strain evidence="3">RCC299 / NOUM17</strain>
    </source>
</reference>
<dbReference type="Proteomes" id="UP000002009">
    <property type="component" value="Chromosome 7"/>
</dbReference>
<accession>C1EBD0</accession>
<feature type="region of interest" description="Disordered" evidence="1">
    <location>
        <begin position="347"/>
        <end position="376"/>
    </location>
</feature>
<gene>
    <name evidence="2" type="ORF">MICPUN_105893</name>
</gene>
<proteinExistence type="predicted"/>
<dbReference type="RefSeq" id="XP_002503750.1">
    <property type="nucleotide sequence ID" value="XM_002503704.1"/>
</dbReference>
<protein>
    <submittedName>
        <fullName evidence="2">Uncharacterized protein</fullName>
    </submittedName>
</protein>
<evidence type="ECO:0000256" key="1">
    <source>
        <dbReference type="SAM" id="MobiDB-lite"/>
    </source>
</evidence>
<dbReference type="GeneID" id="8245395"/>
<keyword evidence="3" id="KW-1185">Reference proteome</keyword>
<dbReference type="KEGG" id="mis:MICPUN_105893"/>
<dbReference type="EMBL" id="CP001328">
    <property type="protein sequence ID" value="ACO65008.1"/>
    <property type="molecule type" value="Genomic_DNA"/>
</dbReference>
<sequence length="376" mass="41024">MALSLLSLNSVIPFIKRADHRRDRAARIIYNKEHCVGDWCEGDSEEEQTPWDRVTGLFAREEQCVGDWCEGFDEDGYPSTPDVAAAAFARKDDHCVGDWCEDDSFDDASGFDRAAIKSQKHHCVGDWCEDTDDTDASSASGFPFPSGLNNLIPKDLAWTSDPKFAAANVSLLVAETALLFLASTVQPITTGELCGVDPTAFGCLHVGAHQAFADEIGAAMVAVALSYTGFVTLLAAENFGTCAKYLLDRGVPRTELEGVSSYRFVRGAEAVLRRTNDVDAAVAYLRDVRDRRGHFVRSFSSGAKTYTPWWKNAPAPPVTPSVTPSVAENKSNVVAFRRSNKPGAIDDEKVFEKVSSAGRSEKEKKPFPTGTLPPRR</sequence>
<evidence type="ECO:0000313" key="3">
    <source>
        <dbReference type="Proteomes" id="UP000002009"/>
    </source>
</evidence>
<dbReference type="InParanoid" id="C1EBD0"/>